<comment type="caution">
    <text evidence="1">The sequence shown here is derived from an EMBL/GenBank/DDBJ whole genome shotgun (WGS) entry which is preliminary data.</text>
</comment>
<gene>
    <name evidence="1" type="ORF">A2U01_0014943</name>
</gene>
<dbReference type="AlphaFoldDB" id="A0A392N479"/>
<reference evidence="1 2" key="1">
    <citation type="journal article" date="2018" name="Front. Plant Sci.">
        <title>Red Clover (Trifolium pratense) and Zigzag Clover (T. medium) - A Picture of Genomic Similarities and Differences.</title>
        <authorList>
            <person name="Dluhosova J."/>
            <person name="Istvanek J."/>
            <person name="Nedelnik J."/>
            <person name="Repkova J."/>
        </authorList>
    </citation>
    <scope>NUCLEOTIDE SEQUENCE [LARGE SCALE GENOMIC DNA]</scope>
    <source>
        <strain evidence="2">cv. 10/8</strain>
        <tissue evidence="1">Leaf</tissue>
    </source>
</reference>
<organism evidence="1 2">
    <name type="scientific">Trifolium medium</name>
    <dbReference type="NCBI Taxonomy" id="97028"/>
    <lineage>
        <taxon>Eukaryota</taxon>
        <taxon>Viridiplantae</taxon>
        <taxon>Streptophyta</taxon>
        <taxon>Embryophyta</taxon>
        <taxon>Tracheophyta</taxon>
        <taxon>Spermatophyta</taxon>
        <taxon>Magnoliopsida</taxon>
        <taxon>eudicotyledons</taxon>
        <taxon>Gunneridae</taxon>
        <taxon>Pentapetalae</taxon>
        <taxon>rosids</taxon>
        <taxon>fabids</taxon>
        <taxon>Fabales</taxon>
        <taxon>Fabaceae</taxon>
        <taxon>Papilionoideae</taxon>
        <taxon>50 kb inversion clade</taxon>
        <taxon>NPAAA clade</taxon>
        <taxon>Hologalegina</taxon>
        <taxon>IRL clade</taxon>
        <taxon>Trifolieae</taxon>
        <taxon>Trifolium</taxon>
    </lineage>
</organism>
<evidence type="ECO:0000313" key="2">
    <source>
        <dbReference type="Proteomes" id="UP000265520"/>
    </source>
</evidence>
<name>A0A392N479_9FABA</name>
<proteinExistence type="predicted"/>
<evidence type="ECO:0000313" key="1">
    <source>
        <dbReference type="EMBL" id="MCH93989.1"/>
    </source>
</evidence>
<accession>A0A392N479</accession>
<sequence length="37" mass="4516">MTQPSIAYYRSQIRDWPEDAVKWVDDIPKEQWLQAHN</sequence>
<dbReference type="EMBL" id="LXQA010026219">
    <property type="protein sequence ID" value="MCH93989.1"/>
    <property type="molecule type" value="Genomic_DNA"/>
</dbReference>
<dbReference type="Proteomes" id="UP000265520">
    <property type="component" value="Unassembled WGS sequence"/>
</dbReference>
<feature type="non-terminal residue" evidence="1">
    <location>
        <position position="37"/>
    </location>
</feature>
<protein>
    <submittedName>
        <fullName evidence="1">Uncharacterized protein</fullName>
    </submittedName>
</protein>
<keyword evidence="2" id="KW-1185">Reference proteome</keyword>